<protein>
    <submittedName>
        <fullName evidence="2">Nuclear transport factor 2 family protein</fullName>
    </submittedName>
</protein>
<evidence type="ECO:0000313" key="3">
    <source>
        <dbReference type="Proteomes" id="UP000636458"/>
    </source>
</evidence>
<name>A0A934SLP7_9MICO</name>
<dbReference type="Pfam" id="PF12680">
    <property type="entry name" value="SnoaL_2"/>
    <property type="match status" value="1"/>
</dbReference>
<dbReference type="Gene3D" id="3.10.450.50">
    <property type="match status" value="1"/>
</dbReference>
<dbReference type="AlphaFoldDB" id="A0A934SLP7"/>
<feature type="domain" description="SnoaL-like" evidence="1">
    <location>
        <begin position="9"/>
        <end position="87"/>
    </location>
</feature>
<dbReference type="Proteomes" id="UP000636458">
    <property type="component" value="Unassembled WGS sequence"/>
</dbReference>
<organism evidence="2 3">
    <name type="scientific">Lacisediminihabitans changchengi</name>
    <dbReference type="NCBI Taxonomy" id="2787634"/>
    <lineage>
        <taxon>Bacteria</taxon>
        <taxon>Bacillati</taxon>
        <taxon>Actinomycetota</taxon>
        <taxon>Actinomycetes</taxon>
        <taxon>Micrococcales</taxon>
        <taxon>Microbacteriaceae</taxon>
        <taxon>Lacisediminihabitans</taxon>
    </lineage>
</organism>
<dbReference type="RefSeq" id="WP_200556222.1">
    <property type="nucleotide sequence ID" value="NZ_JAEPES010000003.1"/>
</dbReference>
<keyword evidence="3" id="KW-1185">Reference proteome</keyword>
<dbReference type="EMBL" id="JAEPES010000003">
    <property type="protein sequence ID" value="MBK4347664.1"/>
    <property type="molecule type" value="Genomic_DNA"/>
</dbReference>
<accession>A0A934SLP7</accession>
<dbReference type="InterPro" id="IPR037401">
    <property type="entry name" value="SnoaL-like"/>
</dbReference>
<comment type="caution">
    <text evidence="2">The sequence shown here is derived from an EMBL/GenBank/DDBJ whole genome shotgun (WGS) entry which is preliminary data.</text>
</comment>
<reference evidence="2" key="1">
    <citation type="submission" date="2021-01" db="EMBL/GenBank/DDBJ databases">
        <title>Lacisediminihabitans sp. nov. strain G11-30, isolated from Antarctic Soil.</title>
        <authorList>
            <person name="Li J."/>
        </authorList>
    </citation>
    <scope>NUCLEOTIDE SEQUENCE</scope>
    <source>
        <strain evidence="2">G11-30</strain>
    </source>
</reference>
<dbReference type="SUPFAM" id="SSF54427">
    <property type="entry name" value="NTF2-like"/>
    <property type="match status" value="1"/>
</dbReference>
<proteinExistence type="predicted"/>
<gene>
    <name evidence="2" type="ORF">IV501_08460</name>
</gene>
<evidence type="ECO:0000313" key="2">
    <source>
        <dbReference type="EMBL" id="MBK4347664.1"/>
    </source>
</evidence>
<sequence>MTDIDTWMRGYLKAWRGEEPKDVEALFAEDAVYLTSPSADPISGRDSIVEWWLAEDEPSNPEFEWWPVIVTETMAVVQGRTEYPGSTTYLNLWVIAFDAAGRATSFTEWWMEEKEDS</sequence>
<dbReference type="InterPro" id="IPR032710">
    <property type="entry name" value="NTF2-like_dom_sf"/>
</dbReference>
<evidence type="ECO:0000259" key="1">
    <source>
        <dbReference type="Pfam" id="PF12680"/>
    </source>
</evidence>